<name>A0A0A1VSJ9_MICAE</name>
<comment type="caution">
    <text evidence="1">The sequence shown here is derived from an EMBL/GenBank/DDBJ whole genome shotgun (WGS) entry which is preliminary data.</text>
</comment>
<dbReference type="Proteomes" id="UP000030321">
    <property type="component" value="Unassembled WGS sequence"/>
</dbReference>
<accession>A0A0A1VSJ9</accession>
<dbReference type="EMBL" id="BBPA01000022">
    <property type="protein sequence ID" value="GAL92579.1"/>
    <property type="molecule type" value="Genomic_DNA"/>
</dbReference>
<proteinExistence type="predicted"/>
<protein>
    <submittedName>
        <fullName evidence="1">Uncharacterized protein</fullName>
    </submittedName>
</protein>
<reference evidence="2" key="1">
    <citation type="journal article" date="2015" name="Genome">
        <title>Whole Genome Sequence of the Non-Microcystin-Producing Microcystis aeruginosa Strain NIES-44.</title>
        <authorList>
            <person name="Okano K."/>
            <person name="Miyata N."/>
            <person name="Ozaki Y."/>
        </authorList>
    </citation>
    <scope>NUCLEOTIDE SEQUENCE [LARGE SCALE GENOMIC DNA]</scope>
    <source>
        <strain evidence="2">NIES-44</strain>
    </source>
</reference>
<dbReference type="AlphaFoldDB" id="A0A0A1VSJ9"/>
<gene>
    <name evidence="1" type="ORF">N44_01137</name>
</gene>
<organism evidence="1 2">
    <name type="scientific">Microcystis aeruginosa NIES-44</name>
    <dbReference type="NCBI Taxonomy" id="449439"/>
    <lineage>
        <taxon>Bacteria</taxon>
        <taxon>Bacillati</taxon>
        <taxon>Cyanobacteriota</taxon>
        <taxon>Cyanophyceae</taxon>
        <taxon>Oscillatoriophycideae</taxon>
        <taxon>Chroococcales</taxon>
        <taxon>Microcystaceae</taxon>
        <taxon>Microcystis</taxon>
    </lineage>
</organism>
<evidence type="ECO:0000313" key="1">
    <source>
        <dbReference type="EMBL" id="GAL92579.1"/>
    </source>
</evidence>
<sequence length="44" mass="4789">MTIAARILDNSKLCQFLLGSGEDISTKAGIFFSYLYGKTSAENL</sequence>
<evidence type="ECO:0000313" key="2">
    <source>
        <dbReference type="Proteomes" id="UP000030321"/>
    </source>
</evidence>